<organism evidence="3 4">
    <name type="scientific">Meganyctiphanes norvegica</name>
    <name type="common">Northern krill</name>
    <name type="synonym">Thysanopoda norvegica</name>
    <dbReference type="NCBI Taxonomy" id="48144"/>
    <lineage>
        <taxon>Eukaryota</taxon>
        <taxon>Metazoa</taxon>
        <taxon>Ecdysozoa</taxon>
        <taxon>Arthropoda</taxon>
        <taxon>Crustacea</taxon>
        <taxon>Multicrustacea</taxon>
        <taxon>Malacostraca</taxon>
        <taxon>Eumalacostraca</taxon>
        <taxon>Eucarida</taxon>
        <taxon>Euphausiacea</taxon>
        <taxon>Euphausiidae</taxon>
        <taxon>Meganyctiphanes</taxon>
    </lineage>
</organism>
<sequence length="177" mass="19874">DIPGAGQHRDVVKAGFLNKLSGRSFPYIPQWKRRYCVLAKGKLFYYERSDSGGGEKGAGVINLEYFDQVSEAGPKDCKKATNVFIITSQDRSFFDPGRHMFSADTLPDMKDWMRKLQSTLEHIRNNNRTGFSSTPSTPKATKDVSTGGSTGRRKKEITDNTQNTGTSSRERKKKEVK</sequence>
<accession>A0AAV2QI17</accession>
<dbReference type="PROSITE" id="PS50003">
    <property type="entry name" value="PH_DOMAIN"/>
    <property type="match status" value="1"/>
</dbReference>
<gene>
    <name evidence="3" type="ORF">MNOR_LOCUS13265</name>
</gene>
<dbReference type="EMBL" id="CAXKWB010007525">
    <property type="protein sequence ID" value="CAL4087603.1"/>
    <property type="molecule type" value="Genomic_DNA"/>
</dbReference>
<dbReference type="InterPro" id="IPR001849">
    <property type="entry name" value="PH_domain"/>
</dbReference>
<feature type="compositionally biased region" description="Polar residues" evidence="1">
    <location>
        <begin position="123"/>
        <end position="147"/>
    </location>
</feature>
<evidence type="ECO:0000256" key="1">
    <source>
        <dbReference type="SAM" id="MobiDB-lite"/>
    </source>
</evidence>
<reference evidence="3 4" key="1">
    <citation type="submission" date="2024-05" db="EMBL/GenBank/DDBJ databases">
        <authorList>
            <person name="Wallberg A."/>
        </authorList>
    </citation>
    <scope>NUCLEOTIDE SEQUENCE [LARGE SCALE GENOMIC DNA]</scope>
</reference>
<proteinExistence type="predicted"/>
<feature type="non-terminal residue" evidence="3">
    <location>
        <position position="177"/>
    </location>
</feature>
<dbReference type="SUPFAM" id="SSF50729">
    <property type="entry name" value="PH domain-like"/>
    <property type="match status" value="1"/>
</dbReference>
<feature type="domain" description="PH" evidence="2">
    <location>
        <begin position="10"/>
        <end position="121"/>
    </location>
</feature>
<dbReference type="PANTHER" id="PTHR14336">
    <property type="entry name" value="TANDEM PH DOMAIN CONTAINING PROTEIN"/>
    <property type="match status" value="1"/>
</dbReference>
<dbReference type="Pfam" id="PF00169">
    <property type="entry name" value="PH"/>
    <property type="match status" value="1"/>
</dbReference>
<name>A0AAV2QI17_MEGNR</name>
<dbReference type="AlphaFoldDB" id="A0AAV2QI17"/>
<keyword evidence="4" id="KW-1185">Reference proteome</keyword>
<comment type="caution">
    <text evidence="3">The sequence shown here is derived from an EMBL/GenBank/DDBJ whole genome shotgun (WGS) entry which is preliminary data.</text>
</comment>
<feature type="non-terminal residue" evidence="3">
    <location>
        <position position="1"/>
    </location>
</feature>
<feature type="region of interest" description="Disordered" evidence="1">
    <location>
        <begin position="123"/>
        <end position="177"/>
    </location>
</feature>
<evidence type="ECO:0000313" key="4">
    <source>
        <dbReference type="Proteomes" id="UP001497623"/>
    </source>
</evidence>
<dbReference type="Proteomes" id="UP001497623">
    <property type="component" value="Unassembled WGS sequence"/>
</dbReference>
<dbReference type="InterPro" id="IPR011993">
    <property type="entry name" value="PH-like_dom_sf"/>
</dbReference>
<evidence type="ECO:0000259" key="2">
    <source>
        <dbReference type="PROSITE" id="PS50003"/>
    </source>
</evidence>
<dbReference type="SMART" id="SM00233">
    <property type="entry name" value="PH"/>
    <property type="match status" value="1"/>
</dbReference>
<protein>
    <recommendedName>
        <fullName evidence="2">PH domain-containing protein</fullName>
    </recommendedName>
</protein>
<dbReference type="Gene3D" id="2.30.29.30">
    <property type="entry name" value="Pleckstrin-homology domain (PH domain)/Phosphotyrosine-binding domain (PTB)"/>
    <property type="match status" value="1"/>
</dbReference>
<dbReference type="InterPro" id="IPR051707">
    <property type="entry name" value="PI-Interact_SigTrans_Reg"/>
</dbReference>
<evidence type="ECO:0000313" key="3">
    <source>
        <dbReference type="EMBL" id="CAL4087603.1"/>
    </source>
</evidence>